<dbReference type="STRING" id="988801.SAMN05216522_10288"/>
<sequence>MLRIGLLLLGILGGIIPTFAAPIPFQLADSSYVLLRWNMIGKSDYHARITGLRGDIVVDPQHDVADRLRIDMPIANLDAHHRVLTWALKSHQFFDQAQYPNVTFTSSRIIDMGQGHYRVLGSLKIKEMTRPVMLYGKRSDDSRLQSSGGYLRLSGTITLSRQAFGMGQYPALVADPIQVDIVLVAMTP</sequence>
<dbReference type="RefSeq" id="WP_092672712.1">
    <property type="nucleotide sequence ID" value="NZ_FOGC01000002.1"/>
</dbReference>
<dbReference type="SUPFAM" id="SSF101874">
    <property type="entry name" value="YceI-like"/>
    <property type="match status" value="1"/>
</dbReference>
<evidence type="ECO:0000313" key="2">
    <source>
        <dbReference type="EMBL" id="SEQ30179.1"/>
    </source>
</evidence>
<evidence type="ECO:0000313" key="3">
    <source>
        <dbReference type="Proteomes" id="UP000242515"/>
    </source>
</evidence>
<accession>A0A1H9EX32</accession>
<organism evidence="2 3">
    <name type="scientific">Rosenbergiella nectarea</name>
    <dbReference type="NCBI Taxonomy" id="988801"/>
    <lineage>
        <taxon>Bacteria</taxon>
        <taxon>Pseudomonadati</taxon>
        <taxon>Pseudomonadota</taxon>
        <taxon>Gammaproteobacteria</taxon>
        <taxon>Enterobacterales</taxon>
        <taxon>Erwiniaceae</taxon>
        <taxon>Rosenbergiella</taxon>
    </lineage>
</organism>
<keyword evidence="3" id="KW-1185">Reference proteome</keyword>
<dbReference type="PANTHER" id="PTHR34406">
    <property type="entry name" value="PROTEIN YCEI"/>
    <property type="match status" value="1"/>
</dbReference>
<dbReference type="Proteomes" id="UP000242515">
    <property type="component" value="Unassembled WGS sequence"/>
</dbReference>
<protein>
    <submittedName>
        <fullName evidence="2">Polyisoprenoid-binding protein YceI</fullName>
    </submittedName>
</protein>
<dbReference type="InterPro" id="IPR036761">
    <property type="entry name" value="TTHA0802/YceI-like_sf"/>
</dbReference>
<dbReference type="AlphaFoldDB" id="A0A1H9EX32"/>
<reference evidence="3" key="1">
    <citation type="submission" date="2016-10" db="EMBL/GenBank/DDBJ databases">
        <authorList>
            <person name="Varghese N."/>
            <person name="Submissions S."/>
        </authorList>
    </citation>
    <scope>NUCLEOTIDE SEQUENCE [LARGE SCALE GENOMIC DNA]</scope>
    <source>
        <strain evidence="3">8N4</strain>
    </source>
</reference>
<dbReference type="InterPro" id="IPR007372">
    <property type="entry name" value="Lipid/polyisoprenoid-bd_YceI"/>
</dbReference>
<dbReference type="Gene3D" id="2.40.128.110">
    <property type="entry name" value="Lipid/polyisoprenoid-binding, YceI-like"/>
    <property type="match status" value="1"/>
</dbReference>
<name>A0A1H9EX32_9GAMM</name>
<dbReference type="PANTHER" id="PTHR34406:SF1">
    <property type="entry name" value="PROTEIN YCEI"/>
    <property type="match status" value="1"/>
</dbReference>
<dbReference type="EMBL" id="FOGC01000002">
    <property type="protein sequence ID" value="SEQ30179.1"/>
    <property type="molecule type" value="Genomic_DNA"/>
</dbReference>
<proteinExistence type="predicted"/>
<dbReference type="Pfam" id="PF04264">
    <property type="entry name" value="YceI"/>
    <property type="match status" value="1"/>
</dbReference>
<evidence type="ECO:0000259" key="1">
    <source>
        <dbReference type="SMART" id="SM00867"/>
    </source>
</evidence>
<feature type="domain" description="Lipid/polyisoprenoid-binding YceI-like" evidence="1">
    <location>
        <begin position="24"/>
        <end position="186"/>
    </location>
</feature>
<dbReference type="SMART" id="SM00867">
    <property type="entry name" value="YceI"/>
    <property type="match status" value="1"/>
</dbReference>
<dbReference type="OrthoDB" id="9811006at2"/>
<gene>
    <name evidence="2" type="ORF">SAMN05216522_10288</name>
</gene>